<sequence>MENKLAIYQLAAPAMGCPTCSQGLNGLFNSNPERQAARQAARADRQAIRAQKRAARAANRAANGSWFERNNVNADSVVNRVEDMLNLAGGVANVINMFKGGRPINVGGQQLSQAQARQLYDSAVAKEEGRLDDYVEDNLLYTDNNANNFMQQYLQQKMMAEMMGGNKPKDNTALYIGLGVGGVVLIAMMMMMMQKK</sequence>
<dbReference type="Proteomes" id="UP000217276">
    <property type="component" value="Chromosome"/>
</dbReference>
<name>A0A250FAT3_9FLAO</name>
<gene>
    <name evidence="2" type="ORF">CGC53_01310</name>
</gene>
<dbReference type="RefSeq" id="WP_095913008.1">
    <property type="nucleotide sequence ID" value="NZ_CAUQBY010000005.1"/>
</dbReference>
<dbReference type="EMBL" id="CP022384">
    <property type="protein sequence ID" value="ATA81086.1"/>
    <property type="molecule type" value="Genomic_DNA"/>
</dbReference>
<feature type="transmembrane region" description="Helical" evidence="1">
    <location>
        <begin position="173"/>
        <end position="193"/>
    </location>
</feature>
<organism evidence="2 3">
    <name type="scientific">Capnocytophaga leadbetteri</name>
    <dbReference type="NCBI Taxonomy" id="327575"/>
    <lineage>
        <taxon>Bacteria</taxon>
        <taxon>Pseudomonadati</taxon>
        <taxon>Bacteroidota</taxon>
        <taxon>Flavobacteriia</taxon>
        <taxon>Flavobacteriales</taxon>
        <taxon>Flavobacteriaceae</taxon>
        <taxon>Capnocytophaga</taxon>
    </lineage>
</organism>
<proteinExistence type="predicted"/>
<accession>A0A250FAT3</accession>
<keyword evidence="1" id="KW-0472">Membrane</keyword>
<evidence type="ECO:0000313" key="2">
    <source>
        <dbReference type="EMBL" id="ATA81086.1"/>
    </source>
</evidence>
<reference evidence="3" key="1">
    <citation type="submission" date="2017-06" db="EMBL/GenBank/DDBJ databases">
        <title>Capnocytophaga spp. assemblies.</title>
        <authorList>
            <person name="Gulvik C.A."/>
        </authorList>
    </citation>
    <scope>NUCLEOTIDE SEQUENCE [LARGE SCALE GENOMIC DNA]</scope>
    <source>
        <strain evidence="3">H6253</strain>
    </source>
</reference>
<protein>
    <submittedName>
        <fullName evidence="2">Uncharacterized protein</fullName>
    </submittedName>
</protein>
<evidence type="ECO:0000313" key="3">
    <source>
        <dbReference type="Proteomes" id="UP000217276"/>
    </source>
</evidence>
<dbReference type="KEGG" id="clk:CGC53_01310"/>
<keyword evidence="1" id="KW-0812">Transmembrane</keyword>
<keyword evidence="1" id="KW-1133">Transmembrane helix</keyword>
<dbReference type="AlphaFoldDB" id="A0A250FAT3"/>
<evidence type="ECO:0000256" key="1">
    <source>
        <dbReference type="SAM" id="Phobius"/>
    </source>
</evidence>
<keyword evidence="3" id="KW-1185">Reference proteome</keyword>